<feature type="domain" description="RNase H type-1" evidence="1">
    <location>
        <begin position="24"/>
        <end position="107"/>
    </location>
</feature>
<dbReference type="InterPro" id="IPR036397">
    <property type="entry name" value="RNaseH_sf"/>
</dbReference>
<accession>A0A5N5HXF8</accession>
<reference evidence="3" key="2">
    <citation type="submission" date="2019-10" db="EMBL/GenBank/DDBJ databases">
        <title>A de novo genome assembly of a pear dwarfing rootstock.</title>
        <authorList>
            <person name="Wang F."/>
            <person name="Wang J."/>
            <person name="Li S."/>
            <person name="Zhang Y."/>
            <person name="Fang M."/>
            <person name="Ma L."/>
            <person name="Zhao Y."/>
            <person name="Jiang S."/>
        </authorList>
    </citation>
    <scope>NUCLEOTIDE SEQUENCE [LARGE SCALE GENOMIC DNA]</scope>
</reference>
<dbReference type="InterPro" id="IPR053151">
    <property type="entry name" value="RNase_H-like"/>
</dbReference>
<reference evidence="2 3" key="3">
    <citation type="submission" date="2019-11" db="EMBL/GenBank/DDBJ databases">
        <title>A de novo genome assembly of a pear dwarfing rootstock.</title>
        <authorList>
            <person name="Wang F."/>
            <person name="Wang J."/>
            <person name="Li S."/>
            <person name="Zhang Y."/>
            <person name="Fang M."/>
            <person name="Ma L."/>
            <person name="Zhao Y."/>
            <person name="Jiang S."/>
        </authorList>
    </citation>
    <scope>NUCLEOTIDE SEQUENCE [LARGE SCALE GENOMIC DNA]</scope>
    <source>
        <strain evidence="2">S2</strain>
        <tissue evidence="2">Leaf</tissue>
    </source>
</reference>
<organism evidence="2 3">
    <name type="scientific">Pyrus ussuriensis x Pyrus communis</name>
    <dbReference type="NCBI Taxonomy" id="2448454"/>
    <lineage>
        <taxon>Eukaryota</taxon>
        <taxon>Viridiplantae</taxon>
        <taxon>Streptophyta</taxon>
        <taxon>Embryophyta</taxon>
        <taxon>Tracheophyta</taxon>
        <taxon>Spermatophyta</taxon>
        <taxon>Magnoliopsida</taxon>
        <taxon>eudicotyledons</taxon>
        <taxon>Gunneridae</taxon>
        <taxon>Pentapetalae</taxon>
        <taxon>rosids</taxon>
        <taxon>fabids</taxon>
        <taxon>Rosales</taxon>
        <taxon>Rosaceae</taxon>
        <taxon>Amygdaloideae</taxon>
        <taxon>Maleae</taxon>
        <taxon>Pyrus</taxon>
    </lineage>
</organism>
<dbReference type="CDD" id="cd06222">
    <property type="entry name" value="RNase_H_like"/>
    <property type="match status" value="1"/>
</dbReference>
<dbReference type="SUPFAM" id="SSF53098">
    <property type="entry name" value="Ribonuclease H-like"/>
    <property type="match status" value="1"/>
</dbReference>
<dbReference type="InterPro" id="IPR012337">
    <property type="entry name" value="RNaseH-like_sf"/>
</dbReference>
<dbReference type="InterPro" id="IPR044730">
    <property type="entry name" value="RNase_H-like_dom_plant"/>
</dbReference>
<dbReference type="GO" id="GO:0004523">
    <property type="term" value="F:RNA-DNA hybrid ribonuclease activity"/>
    <property type="evidence" value="ECO:0007669"/>
    <property type="project" value="InterPro"/>
</dbReference>
<proteinExistence type="predicted"/>
<keyword evidence="3" id="KW-1185">Reference proteome</keyword>
<dbReference type="Pfam" id="PF13456">
    <property type="entry name" value="RVT_3"/>
    <property type="match status" value="1"/>
</dbReference>
<dbReference type="Proteomes" id="UP000327157">
    <property type="component" value="Chromosome 6"/>
</dbReference>
<gene>
    <name evidence="2" type="ORF">D8674_028495</name>
</gene>
<comment type="caution">
    <text evidence="2">The sequence shown here is derived from an EMBL/GenBank/DDBJ whole genome shotgun (WGS) entry which is preliminary data.</text>
</comment>
<dbReference type="PANTHER" id="PTHR47723:SF21">
    <property type="entry name" value="POLYNUCLEOTIDYL TRANSFERASE, RIBONUCLEASE H-LIKE SUPERFAMILY PROTEIN"/>
    <property type="match status" value="1"/>
</dbReference>
<dbReference type="Gene3D" id="3.30.420.10">
    <property type="entry name" value="Ribonuclease H-like superfamily/Ribonuclease H"/>
    <property type="match status" value="1"/>
</dbReference>
<dbReference type="EMBL" id="SMOL01000120">
    <property type="protein sequence ID" value="KAB2632248.1"/>
    <property type="molecule type" value="Genomic_DNA"/>
</dbReference>
<dbReference type="InterPro" id="IPR002156">
    <property type="entry name" value="RNaseH_domain"/>
</dbReference>
<evidence type="ECO:0000259" key="1">
    <source>
        <dbReference type="Pfam" id="PF13456"/>
    </source>
</evidence>
<evidence type="ECO:0000313" key="2">
    <source>
        <dbReference type="EMBL" id="KAB2632248.1"/>
    </source>
</evidence>
<dbReference type="PANTHER" id="PTHR47723">
    <property type="entry name" value="OS05G0353850 PROTEIN"/>
    <property type="match status" value="1"/>
</dbReference>
<evidence type="ECO:0000313" key="3">
    <source>
        <dbReference type="Proteomes" id="UP000327157"/>
    </source>
</evidence>
<protein>
    <recommendedName>
        <fullName evidence="1">RNase H type-1 domain-containing protein</fullName>
    </recommendedName>
</protein>
<name>A0A5N5HXF8_9ROSA</name>
<dbReference type="OrthoDB" id="1166005at2759"/>
<sequence length="144" mass="16018">MVSVGIRSAGKEILIKYLIGILAPMQAEIATAREAAVFLHQWRTEQIILEGDALLVITAIQNNAMVNHGPFGLLLKDTQRILQSFKSWKASFVRRNANSMAHRLAKFSLTLDHPVSWFEEPPDLISDLLLEDGFHSSCFVCLGG</sequence>
<dbReference type="AlphaFoldDB" id="A0A5N5HXF8"/>
<reference evidence="2 3" key="1">
    <citation type="submission" date="2019-09" db="EMBL/GenBank/DDBJ databases">
        <authorList>
            <person name="Ou C."/>
        </authorList>
    </citation>
    <scope>NUCLEOTIDE SEQUENCE [LARGE SCALE GENOMIC DNA]</scope>
    <source>
        <strain evidence="2">S2</strain>
        <tissue evidence="2">Leaf</tissue>
    </source>
</reference>
<dbReference type="GO" id="GO:0003676">
    <property type="term" value="F:nucleic acid binding"/>
    <property type="evidence" value="ECO:0007669"/>
    <property type="project" value="InterPro"/>
</dbReference>